<keyword evidence="3" id="KW-1185">Reference proteome</keyword>
<accession>A0AAE0LTD2</accession>
<organism evidence="2 3">
    <name type="scientific">Chaetomium fimeti</name>
    <dbReference type="NCBI Taxonomy" id="1854472"/>
    <lineage>
        <taxon>Eukaryota</taxon>
        <taxon>Fungi</taxon>
        <taxon>Dikarya</taxon>
        <taxon>Ascomycota</taxon>
        <taxon>Pezizomycotina</taxon>
        <taxon>Sordariomycetes</taxon>
        <taxon>Sordariomycetidae</taxon>
        <taxon>Sordariales</taxon>
        <taxon>Chaetomiaceae</taxon>
        <taxon>Chaetomium</taxon>
    </lineage>
</organism>
<proteinExistence type="predicted"/>
<feature type="compositionally biased region" description="Acidic residues" evidence="1">
    <location>
        <begin position="68"/>
        <end position="105"/>
    </location>
</feature>
<comment type="caution">
    <text evidence="2">The sequence shown here is derived from an EMBL/GenBank/DDBJ whole genome shotgun (WGS) entry which is preliminary data.</text>
</comment>
<dbReference type="GeneID" id="87839268"/>
<feature type="region of interest" description="Disordered" evidence="1">
    <location>
        <begin position="1"/>
        <end position="122"/>
    </location>
</feature>
<dbReference type="RefSeq" id="XP_062659618.1">
    <property type="nucleotide sequence ID" value="XM_062802320.1"/>
</dbReference>
<evidence type="ECO:0000313" key="3">
    <source>
        <dbReference type="Proteomes" id="UP001278766"/>
    </source>
</evidence>
<dbReference type="EMBL" id="JAUEPN010000004">
    <property type="protein sequence ID" value="KAK3296104.1"/>
    <property type="molecule type" value="Genomic_DNA"/>
</dbReference>
<sequence>MSSNAGKAMTPSSPQPSGSRSLPDHRPPSKKERTPEAATGTEDSTAEPRSYPENRPRPYPAPTPAPESDIDSESDSSDEELWADAQEDGDGNGEDGDGEGGEGDNAEAGNSGHEERGNTEREDEFGYLDDDFDFGELINYASPAAGASNTGSGFDDIRELLILTSRPRQDPIAPLPDFQLFDPFPPRQPPHRVSFNNHTANPISNVNFNHLIAPPPHPFFAAANPHPSPQALHAQDLHLQLQQYRTRLRAAALRRQMQTVAARHSQTVQAIGYCPGCAWCGRWPGGGGVGSGGGGGNGVGGAGGGGGGGWDGPWAWLGFGGRGSSGGY</sequence>
<reference evidence="2" key="1">
    <citation type="journal article" date="2023" name="Mol. Phylogenet. Evol.">
        <title>Genome-scale phylogeny and comparative genomics of the fungal order Sordariales.</title>
        <authorList>
            <person name="Hensen N."/>
            <person name="Bonometti L."/>
            <person name="Westerberg I."/>
            <person name="Brannstrom I.O."/>
            <person name="Guillou S."/>
            <person name="Cros-Aarteil S."/>
            <person name="Calhoun S."/>
            <person name="Haridas S."/>
            <person name="Kuo A."/>
            <person name="Mondo S."/>
            <person name="Pangilinan J."/>
            <person name="Riley R."/>
            <person name="LaButti K."/>
            <person name="Andreopoulos B."/>
            <person name="Lipzen A."/>
            <person name="Chen C."/>
            <person name="Yan M."/>
            <person name="Daum C."/>
            <person name="Ng V."/>
            <person name="Clum A."/>
            <person name="Steindorff A."/>
            <person name="Ohm R.A."/>
            <person name="Martin F."/>
            <person name="Silar P."/>
            <person name="Natvig D.O."/>
            <person name="Lalanne C."/>
            <person name="Gautier V."/>
            <person name="Ament-Velasquez S.L."/>
            <person name="Kruys A."/>
            <person name="Hutchinson M.I."/>
            <person name="Powell A.J."/>
            <person name="Barry K."/>
            <person name="Miller A.N."/>
            <person name="Grigoriev I.V."/>
            <person name="Debuchy R."/>
            <person name="Gladieux P."/>
            <person name="Hiltunen Thoren M."/>
            <person name="Johannesson H."/>
        </authorList>
    </citation>
    <scope>NUCLEOTIDE SEQUENCE</scope>
    <source>
        <strain evidence="2">CBS 168.71</strain>
    </source>
</reference>
<gene>
    <name evidence="2" type="ORF">B0H64DRAFT_374236</name>
</gene>
<feature type="compositionally biased region" description="Polar residues" evidence="1">
    <location>
        <begin position="1"/>
        <end position="20"/>
    </location>
</feature>
<protein>
    <submittedName>
        <fullName evidence="2">Uncharacterized protein</fullName>
    </submittedName>
</protein>
<evidence type="ECO:0000256" key="1">
    <source>
        <dbReference type="SAM" id="MobiDB-lite"/>
    </source>
</evidence>
<name>A0AAE0LTD2_9PEZI</name>
<dbReference type="Proteomes" id="UP001278766">
    <property type="component" value="Unassembled WGS sequence"/>
</dbReference>
<dbReference type="AlphaFoldDB" id="A0AAE0LTD2"/>
<feature type="compositionally biased region" description="Basic and acidic residues" evidence="1">
    <location>
        <begin position="22"/>
        <end position="35"/>
    </location>
</feature>
<reference evidence="2" key="2">
    <citation type="submission" date="2023-06" db="EMBL/GenBank/DDBJ databases">
        <authorList>
            <consortium name="Lawrence Berkeley National Laboratory"/>
            <person name="Haridas S."/>
            <person name="Hensen N."/>
            <person name="Bonometti L."/>
            <person name="Westerberg I."/>
            <person name="Brannstrom I.O."/>
            <person name="Guillou S."/>
            <person name="Cros-Aarteil S."/>
            <person name="Calhoun S."/>
            <person name="Kuo A."/>
            <person name="Mondo S."/>
            <person name="Pangilinan J."/>
            <person name="Riley R."/>
            <person name="Labutti K."/>
            <person name="Andreopoulos B."/>
            <person name="Lipzen A."/>
            <person name="Chen C."/>
            <person name="Yanf M."/>
            <person name="Daum C."/>
            <person name="Ng V."/>
            <person name="Clum A."/>
            <person name="Steindorff A."/>
            <person name="Ohm R."/>
            <person name="Martin F."/>
            <person name="Silar P."/>
            <person name="Natvig D."/>
            <person name="Lalanne C."/>
            <person name="Gautier V."/>
            <person name="Ament-Velasquez S.L."/>
            <person name="Kruys A."/>
            <person name="Hutchinson M.I."/>
            <person name="Powell A.J."/>
            <person name="Barry K."/>
            <person name="Miller A.N."/>
            <person name="Grigoriev I.V."/>
            <person name="Debuchy R."/>
            <person name="Gladieux P."/>
            <person name="Thoren M.H."/>
            <person name="Johannesson H."/>
        </authorList>
    </citation>
    <scope>NUCLEOTIDE SEQUENCE</scope>
    <source>
        <strain evidence="2">CBS 168.71</strain>
    </source>
</reference>
<evidence type="ECO:0000313" key="2">
    <source>
        <dbReference type="EMBL" id="KAK3296104.1"/>
    </source>
</evidence>